<accession>Q2NII8</accession>
<keyword evidence="3" id="KW-1185">Reference proteome</keyword>
<evidence type="ECO:0000313" key="2">
    <source>
        <dbReference type="EMBL" id="ABC65755.1"/>
    </source>
</evidence>
<gene>
    <name evidence="2" type="ordered locus">AYWB_638</name>
</gene>
<sequence>MKKVILKYLKIIMRKRMLNVLKIALLWANAYASVMNKNNIKHYKHLNPISQNVQIFRPSKTNLLFEKIEISKCKFFYKGTFDKKNYVNKVVSYVSKYVSKNDKQIESNSNKGIDFYSRHLFGFSRTCFSCPKESFWHYFLMI</sequence>
<dbReference type="Proteomes" id="UP000001934">
    <property type="component" value="Chromosome"/>
</dbReference>
<evidence type="ECO:0000256" key="1">
    <source>
        <dbReference type="SAM" id="SignalP"/>
    </source>
</evidence>
<evidence type="ECO:0008006" key="4">
    <source>
        <dbReference type="Google" id="ProtNLM"/>
    </source>
</evidence>
<organism evidence="2 3">
    <name type="scientific">Aster yellows witches'-broom phytoplasma (strain AYWB)</name>
    <dbReference type="NCBI Taxonomy" id="322098"/>
    <lineage>
        <taxon>Bacteria</taxon>
        <taxon>Bacillati</taxon>
        <taxon>Mycoplasmatota</taxon>
        <taxon>Mollicutes</taxon>
        <taxon>Acholeplasmatales</taxon>
        <taxon>Acholeplasmataceae</taxon>
        <taxon>Candidatus Phytoplasma</taxon>
        <taxon>16SrI (Aster yellows group)</taxon>
    </lineage>
</organism>
<dbReference type="PhylomeDB" id="Q2NII8"/>
<proteinExistence type="predicted"/>
<feature type="signal peptide" evidence="1">
    <location>
        <begin position="1"/>
        <end position="32"/>
    </location>
</feature>
<feature type="chain" id="PRO_5004213267" description="Sequence-variable mosaic (SVM) signal sequence domain-containing protein" evidence="1">
    <location>
        <begin position="33"/>
        <end position="142"/>
    </location>
</feature>
<dbReference type="AlphaFoldDB" id="Q2NII8"/>
<dbReference type="EMBL" id="CP000061">
    <property type="protein sequence ID" value="ABC65755.1"/>
    <property type="molecule type" value="Genomic_DNA"/>
</dbReference>
<name>Q2NII8_AYWBP</name>
<protein>
    <recommendedName>
        <fullName evidence="4">Sequence-variable mosaic (SVM) signal sequence domain-containing protein</fullName>
    </recommendedName>
</protein>
<keyword evidence="1" id="KW-0732">Signal</keyword>
<reference evidence="2 3" key="1">
    <citation type="journal article" date="2006" name="J. Bacteriol.">
        <title>Living with genome instability: the adaptation of phytoplasmas to diverse environments of their insect and plant hosts.</title>
        <authorList>
            <person name="Bai X."/>
            <person name="Zhang J."/>
            <person name="Ewing A."/>
            <person name="Miller S.A."/>
            <person name="Jancso Radek A."/>
            <person name="Shevchenko D.V."/>
            <person name="Tsukerman K."/>
            <person name="Walunas T."/>
            <person name="Lapidus A."/>
            <person name="Campbell J.W."/>
            <person name="Hogenhout S.A."/>
        </authorList>
    </citation>
    <scope>NUCLEOTIDE SEQUENCE [LARGE SCALE GENOMIC DNA]</scope>
    <source>
        <strain evidence="2 3">AYWB</strain>
    </source>
</reference>
<dbReference type="STRING" id="322098.AYWB_638"/>
<dbReference type="KEGG" id="ayw:AYWB_638"/>
<dbReference type="HOGENOM" id="CLU_1811825_0_0_14"/>
<evidence type="ECO:0000313" key="3">
    <source>
        <dbReference type="Proteomes" id="UP000001934"/>
    </source>
</evidence>
<dbReference type="eggNOG" id="COG0210">
    <property type="taxonomic scope" value="Bacteria"/>
</dbReference>